<feature type="transmembrane region" description="Helical" evidence="10">
    <location>
        <begin position="142"/>
        <end position="163"/>
    </location>
</feature>
<keyword evidence="5 10" id="KW-0812">Transmembrane</keyword>
<feature type="transmembrane region" description="Helical" evidence="10">
    <location>
        <begin position="6"/>
        <end position="26"/>
    </location>
</feature>
<feature type="transmembrane region" description="Helical" evidence="10">
    <location>
        <begin position="38"/>
        <end position="70"/>
    </location>
</feature>
<keyword evidence="4" id="KW-0808">Transferase</keyword>
<dbReference type="InterPro" id="IPR032805">
    <property type="entry name" value="Wax_synthase_dom"/>
</dbReference>
<comment type="caution">
    <text evidence="12">The sequence shown here is derived from an EMBL/GenBank/DDBJ whole genome shotgun (WGS) entry which is preliminary data.</text>
</comment>
<dbReference type="Pfam" id="PF13813">
    <property type="entry name" value="MBOAT_2"/>
    <property type="match status" value="1"/>
</dbReference>
<keyword evidence="8 10" id="KW-0472">Membrane</keyword>
<evidence type="ECO:0000256" key="1">
    <source>
        <dbReference type="ARBA" id="ARBA00004141"/>
    </source>
</evidence>
<evidence type="ECO:0000256" key="9">
    <source>
        <dbReference type="ARBA" id="ARBA00023315"/>
    </source>
</evidence>
<keyword evidence="7" id="KW-0443">Lipid metabolism</keyword>
<keyword evidence="9" id="KW-0012">Acyltransferase</keyword>
<evidence type="ECO:0000259" key="11">
    <source>
        <dbReference type="Pfam" id="PF13813"/>
    </source>
</evidence>
<feature type="transmembrane region" description="Helical" evidence="10">
    <location>
        <begin position="230"/>
        <end position="252"/>
    </location>
</feature>
<evidence type="ECO:0000313" key="12">
    <source>
        <dbReference type="EMBL" id="KAJ9672265.1"/>
    </source>
</evidence>
<comment type="pathway">
    <text evidence="2">Secondary metabolite biosynthesis.</text>
</comment>
<feature type="domain" description="Wax synthase" evidence="11">
    <location>
        <begin position="183"/>
        <end position="264"/>
    </location>
</feature>
<dbReference type="GO" id="GO:0006629">
    <property type="term" value="P:lipid metabolic process"/>
    <property type="evidence" value="ECO:0007669"/>
    <property type="project" value="UniProtKB-KW"/>
</dbReference>
<dbReference type="InterPro" id="IPR017088">
    <property type="entry name" value="Wax_synthase_Magnoliopsida"/>
</dbReference>
<evidence type="ECO:0000256" key="8">
    <source>
        <dbReference type="ARBA" id="ARBA00023136"/>
    </source>
</evidence>
<evidence type="ECO:0000256" key="2">
    <source>
        <dbReference type="ARBA" id="ARBA00005179"/>
    </source>
</evidence>
<dbReference type="EMBL" id="JARBHA010000019">
    <property type="protein sequence ID" value="KAJ9672265.1"/>
    <property type="molecule type" value="Genomic_DNA"/>
</dbReference>
<accession>A0AA39D6X1</accession>
<reference evidence="12 13" key="1">
    <citation type="journal article" date="2023" name="BMC Biotechnol.">
        <title>Vitis rotundifolia cv Carlos genome sequencing.</title>
        <authorList>
            <person name="Huff M."/>
            <person name="Hulse-Kemp A."/>
            <person name="Scheffler B."/>
            <person name="Youngblood R."/>
            <person name="Simpson S."/>
            <person name="Babiker E."/>
            <person name="Staton M."/>
        </authorList>
    </citation>
    <scope>NUCLEOTIDE SEQUENCE [LARGE SCALE GENOMIC DNA]</scope>
    <source>
        <tissue evidence="12">Leaf</tissue>
    </source>
</reference>
<dbReference type="AlphaFoldDB" id="A0AA39D6X1"/>
<protein>
    <recommendedName>
        <fullName evidence="11">Wax synthase domain-containing protein</fullName>
    </recommendedName>
</protein>
<dbReference type="PANTHER" id="PTHR31595">
    <property type="entry name" value="LONG-CHAIN-ALCOHOL O-FATTY-ACYLTRANSFERASE 3-RELATED"/>
    <property type="match status" value="1"/>
</dbReference>
<evidence type="ECO:0000256" key="6">
    <source>
        <dbReference type="ARBA" id="ARBA00022989"/>
    </source>
</evidence>
<dbReference type="InterPro" id="IPR044851">
    <property type="entry name" value="Wax_synthase"/>
</dbReference>
<dbReference type="GO" id="GO:0016020">
    <property type="term" value="C:membrane"/>
    <property type="evidence" value="ECO:0007669"/>
    <property type="project" value="UniProtKB-SubCell"/>
</dbReference>
<dbReference type="PANTHER" id="PTHR31595:SF57">
    <property type="entry name" value="OS04G0481900 PROTEIN"/>
    <property type="match status" value="1"/>
</dbReference>
<evidence type="ECO:0000256" key="5">
    <source>
        <dbReference type="ARBA" id="ARBA00022692"/>
    </source>
</evidence>
<proteinExistence type="inferred from homology"/>
<gene>
    <name evidence="12" type="ORF">PVL29_025757</name>
</gene>
<dbReference type="GO" id="GO:0008374">
    <property type="term" value="F:O-acyltransferase activity"/>
    <property type="evidence" value="ECO:0007669"/>
    <property type="project" value="InterPro"/>
</dbReference>
<organism evidence="12 13">
    <name type="scientific">Vitis rotundifolia</name>
    <name type="common">Muscadine grape</name>
    <dbReference type="NCBI Taxonomy" id="103349"/>
    <lineage>
        <taxon>Eukaryota</taxon>
        <taxon>Viridiplantae</taxon>
        <taxon>Streptophyta</taxon>
        <taxon>Embryophyta</taxon>
        <taxon>Tracheophyta</taxon>
        <taxon>Spermatophyta</taxon>
        <taxon>Magnoliopsida</taxon>
        <taxon>eudicotyledons</taxon>
        <taxon>Gunneridae</taxon>
        <taxon>Pentapetalae</taxon>
        <taxon>rosids</taxon>
        <taxon>Vitales</taxon>
        <taxon>Vitaceae</taxon>
        <taxon>Viteae</taxon>
        <taxon>Vitis</taxon>
    </lineage>
</organism>
<evidence type="ECO:0000256" key="4">
    <source>
        <dbReference type="ARBA" id="ARBA00022679"/>
    </source>
</evidence>
<dbReference type="Proteomes" id="UP001168098">
    <property type="component" value="Unassembled WGS sequence"/>
</dbReference>
<comment type="similarity">
    <text evidence="3">Belongs to the wax synthase family.</text>
</comment>
<evidence type="ECO:0000256" key="10">
    <source>
        <dbReference type="SAM" id="Phobius"/>
    </source>
</evidence>
<evidence type="ECO:0000313" key="13">
    <source>
        <dbReference type="Proteomes" id="UP001168098"/>
    </source>
</evidence>
<keyword evidence="6 10" id="KW-1133">Transmembrane helix</keyword>
<keyword evidence="13" id="KW-1185">Reference proteome</keyword>
<evidence type="ECO:0000256" key="3">
    <source>
        <dbReference type="ARBA" id="ARBA00007282"/>
    </source>
</evidence>
<sequence>MEGDIRSLITVCLSVLASLCYAYFIVSKIPKGKLRLLSLLPIFSIFVTLPFLFSSILLSGFTALFISWLATFKLALFSFDLGPLATGPPKSLPIFIVIASLPIKIKQNQQHPYKPPKLPLNFAVKVLGSGVFIGLYDYKELIHPNIFLGVLCCQVFLFIEVVFSLCNSLVKSMAGLEVEQPSDEPYLSTSLQDFWGRRWNLMVTNLLRQIVYKPMKSAAEKVVSRQLSPLPAVVATFVVSGLVHELLFYYVIRASPSWEMTCFFVLHGLCLVVEVGLKSLFSGRWRLHWAVSAPLTMGFVVVTSFWLFFPPLVRAGVIDRVVGEIKFLFELVREKISPFNATMLKNL</sequence>
<feature type="transmembrane region" description="Helical" evidence="10">
    <location>
        <begin position="289"/>
        <end position="309"/>
    </location>
</feature>
<name>A0AA39D6X1_VITRO</name>
<dbReference type="PIRSF" id="PIRSF037006">
    <property type="entry name" value="Wax_synthase"/>
    <property type="match status" value="1"/>
</dbReference>
<evidence type="ECO:0000256" key="7">
    <source>
        <dbReference type="ARBA" id="ARBA00023098"/>
    </source>
</evidence>
<comment type="subcellular location">
    <subcellularLocation>
        <location evidence="1">Membrane</location>
        <topology evidence="1">Multi-pass membrane protein</topology>
    </subcellularLocation>
</comment>